<keyword evidence="8" id="KW-0443">Lipid metabolism</keyword>
<dbReference type="GO" id="GO:0004144">
    <property type="term" value="F:diacylglycerol O-acyltransferase activity"/>
    <property type="evidence" value="ECO:0007669"/>
    <property type="project" value="TreeGrafter"/>
</dbReference>
<keyword evidence="9" id="KW-0472">Membrane</keyword>
<keyword evidence="12" id="KW-1185">Reference proteome</keyword>
<keyword evidence="10" id="KW-0012">Acyltransferase</keyword>
<evidence type="ECO:0000256" key="3">
    <source>
        <dbReference type="ARBA" id="ARBA00022516"/>
    </source>
</evidence>
<comment type="caution">
    <text evidence="11">The sequence shown here is derived from an EMBL/GenBank/DDBJ whole genome shotgun (WGS) entry which is preliminary data.</text>
</comment>
<gene>
    <name evidence="11" type="ORF">PPYR_06461</name>
</gene>
<evidence type="ECO:0000256" key="6">
    <source>
        <dbReference type="ARBA" id="ARBA00022824"/>
    </source>
</evidence>
<evidence type="ECO:0008006" key="13">
    <source>
        <dbReference type="Google" id="ProtNLM"/>
    </source>
</evidence>
<accession>A0A5N4ATM5</accession>
<dbReference type="GO" id="GO:0019432">
    <property type="term" value="P:triglyceride biosynthetic process"/>
    <property type="evidence" value="ECO:0007669"/>
    <property type="project" value="TreeGrafter"/>
</dbReference>
<evidence type="ECO:0000313" key="11">
    <source>
        <dbReference type="EMBL" id="KAB0800722.1"/>
    </source>
</evidence>
<dbReference type="CDD" id="cd07987">
    <property type="entry name" value="LPLAT_MGAT-like"/>
    <property type="match status" value="1"/>
</dbReference>
<dbReference type="InParanoid" id="A0A5N4ATM5"/>
<comment type="similarity">
    <text evidence="2">Belongs to the diacylglycerol acyltransferase family.</text>
</comment>
<dbReference type="PANTHER" id="PTHR12317">
    <property type="entry name" value="DIACYLGLYCEROL O-ACYLTRANSFERASE"/>
    <property type="match status" value="1"/>
</dbReference>
<keyword evidence="7" id="KW-1133">Transmembrane helix</keyword>
<dbReference type="InterPro" id="IPR007130">
    <property type="entry name" value="DAGAT"/>
</dbReference>
<dbReference type="AlphaFoldDB" id="A0A5N4ATM5"/>
<keyword evidence="3" id="KW-0444">Lipid biosynthesis</keyword>
<comment type="subcellular location">
    <subcellularLocation>
        <location evidence="1">Endoplasmic reticulum membrane</location>
        <topology evidence="1">Multi-pass membrane protein</topology>
    </subcellularLocation>
</comment>
<evidence type="ECO:0000256" key="8">
    <source>
        <dbReference type="ARBA" id="ARBA00023098"/>
    </source>
</evidence>
<dbReference type="Proteomes" id="UP000327044">
    <property type="component" value="Unassembled WGS sequence"/>
</dbReference>
<dbReference type="GO" id="GO:0005789">
    <property type="term" value="C:endoplasmic reticulum membrane"/>
    <property type="evidence" value="ECO:0007669"/>
    <property type="project" value="UniProtKB-SubCell"/>
</dbReference>
<dbReference type="EMBL" id="VVIM01000004">
    <property type="protein sequence ID" value="KAB0800722.1"/>
    <property type="molecule type" value="Genomic_DNA"/>
</dbReference>
<sequence>MPLGVAGAFLTNYGGFDECFPNHIRIVTTLRHLFLIPFYREYLLSSGQCSASESSLSYILGHPEGGKIVALAVGGAEEAFYAKSGNYYVVLRNRKGFVKVALKNGSPLVPVISFGLIDVYDQISNSHFRRFQNWLKSITGVALVFPIGCGFFQDWFGILPKSKPITTLVGDPIEVARIENPTQEQIEHLHSRFVKELVKLFNDHKWSYIPNANNVQLIIV</sequence>
<evidence type="ECO:0000256" key="2">
    <source>
        <dbReference type="ARBA" id="ARBA00005420"/>
    </source>
</evidence>
<keyword evidence="4" id="KW-0808">Transferase</keyword>
<proteinExistence type="inferred from homology"/>
<dbReference type="Pfam" id="PF03982">
    <property type="entry name" value="DAGAT"/>
    <property type="match status" value="1"/>
</dbReference>
<dbReference type="PANTHER" id="PTHR12317:SF79">
    <property type="entry name" value="ACYLTRANSFERASE"/>
    <property type="match status" value="1"/>
</dbReference>
<evidence type="ECO:0000256" key="10">
    <source>
        <dbReference type="ARBA" id="ARBA00023315"/>
    </source>
</evidence>
<reference evidence="11 12" key="1">
    <citation type="journal article" date="2018" name="Elife">
        <title>Firefly genomes illuminate parallel origins of bioluminescence in beetles.</title>
        <authorList>
            <person name="Fallon T.R."/>
            <person name="Lower S.E."/>
            <person name="Chang C.H."/>
            <person name="Bessho-Uehara M."/>
            <person name="Martin G.J."/>
            <person name="Bewick A.J."/>
            <person name="Behringer M."/>
            <person name="Debat H.J."/>
            <person name="Wong I."/>
            <person name="Day J.C."/>
            <person name="Suvorov A."/>
            <person name="Silva C.J."/>
            <person name="Stanger-Hall K.F."/>
            <person name="Hall D.W."/>
            <person name="Schmitz R.J."/>
            <person name="Nelson D.R."/>
            <person name="Lewis S.M."/>
            <person name="Shigenobu S."/>
            <person name="Bybee S.M."/>
            <person name="Larracuente A.M."/>
            <person name="Oba Y."/>
            <person name="Weng J.K."/>
        </authorList>
    </citation>
    <scope>NUCLEOTIDE SEQUENCE [LARGE SCALE GENOMIC DNA]</scope>
    <source>
        <strain evidence="11">1611_PpyrPB1</strain>
        <tissue evidence="11">Whole body</tissue>
    </source>
</reference>
<evidence type="ECO:0000256" key="9">
    <source>
        <dbReference type="ARBA" id="ARBA00023136"/>
    </source>
</evidence>
<organism evidence="11 12">
    <name type="scientific">Photinus pyralis</name>
    <name type="common">Common eastern firefly</name>
    <name type="synonym">Lampyris pyralis</name>
    <dbReference type="NCBI Taxonomy" id="7054"/>
    <lineage>
        <taxon>Eukaryota</taxon>
        <taxon>Metazoa</taxon>
        <taxon>Ecdysozoa</taxon>
        <taxon>Arthropoda</taxon>
        <taxon>Hexapoda</taxon>
        <taxon>Insecta</taxon>
        <taxon>Pterygota</taxon>
        <taxon>Neoptera</taxon>
        <taxon>Endopterygota</taxon>
        <taxon>Coleoptera</taxon>
        <taxon>Polyphaga</taxon>
        <taxon>Elateriformia</taxon>
        <taxon>Elateroidea</taxon>
        <taxon>Lampyridae</taxon>
        <taxon>Lampyrinae</taxon>
        <taxon>Photinus</taxon>
    </lineage>
</organism>
<protein>
    <recommendedName>
        <fullName evidence="13">Acyltransferase</fullName>
    </recommendedName>
</protein>
<evidence type="ECO:0000256" key="1">
    <source>
        <dbReference type="ARBA" id="ARBA00004477"/>
    </source>
</evidence>
<evidence type="ECO:0000313" key="12">
    <source>
        <dbReference type="Proteomes" id="UP000327044"/>
    </source>
</evidence>
<name>A0A5N4ATM5_PHOPY</name>
<evidence type="ECO:0000256" key="7">
    <source>
        <dbReference type="ARBA" id="ARBA00022989"/>
    </source>
</evidence>
<keyword evidence="5" id="KW-0812">Transmembrane</keyword>
<keyword evidence="6" id="KW-0256">Endoplasmic reticulum</keyword>
<evidence type="ECO:0000256" key="4">
    <source>
        <dbReference type="ARBA" id="ARBA00022679"/>
    </source>
</evidence>
<evidence type="ECO:0000256" key="5">
    <source>
        <dbReference type="ARBA" id="ARBA00022692"/>
    </source>
</evidence>